<feature type="transmembrane region" description="Helical" evidence="1">
    <location>
        <begin position="207"/>
        <end position="232"/>
    </location>
</feature>
<dbReference type="GO" id="GO:0004674">
    <property type="term" value="F:protein serine/threonine kinase activity"/>
    <property type="evidence" value="ECO:0007669"/>
    <property type="project" value="TreeGrafter"/>
</dbReference>
<dbReference type="Gene3D" id="1.10.510.10">
    <property type="entry name" value="Transferase(Phosphotransferase) domain 1"/>
    <property type="match status" value="1"/>
</dbReference>
<sequence>MSWVRAVAVAPLLLAPSLATNWSARELYSGSHCAGTPNVLKMIETDTCDPQACMPHDLGGYTLFVAASCNVTDRFKYTGERFLGFDYVMMEEYDGVGCAHLVQTTVYPASETCEKSSALANTSDIVSLFSNGSAVVLLFDDGDCGGSPSLAFELDREEILNGECVQDHYRFYTGTASSRTASSSSAFSYENSQAKWTFSEDSDGLGWGPITAIVVGSVACVAFLAFATFKYVRRRYDDNLSKDSGIAALAASYAGYPTPESALNAITLGSEASYSQGSIEDEAKPRSRRNLSGISGLWEDEIIITARVPREKVIVQDLISRGGYGEVYSGMFNDEPVAIKMLLPEMRKSISHLNAFLAEVKLMASLNHERIVQFVGVAWDSLTDLCVLSEFMEGGDLRTLLKNCEEHKTPRGFDRSKATIALHVAHALTYLHSLSPPVLHRDLKSKNILLTSQLDAKLTDFGVSRERSDHTMTGGVGSSRWMAPEVMMGERYDDKADMFSFGVVLAELDQHLLPYANAKENSDSGRAMPDLAILQMVATGKLRIEFSSAAPKAIKELGMACVSIDPKNRPTASEALYKLHTILARGL</sequence>
<keyword evidence="1" id="KW-1133">Transmembrane helix</keyword>
<evidence type="ECO:0000256" key="2">
    <source>
        <dbReference type="SAM" id="SignalP"/>
    </source>
</evidence>
<dbReference type="Gene3D" id="3.30.200.20">
    <property type="entry name" value="Phosphorylase Kinase, domain 1"/>
    <property type="match status" value="1"/>
</dbReference>
<keyword evidence="1" id="KW-0812">Transmembrane</keyword>
<dbReference type="STRING" id="403677.D0NVM1"/>
<gene>
    <name evidence="4" type="ORF">PITG_17252</name>
</gene>
<dbReference type="PROSITE" id="PS50011">
    <property type="entry name" value="PROTEIN_KINASE_DOM"/>
    <property type="match status" value="1"/>
</dbReference>
<evidence type="ECO:0000313" key="4">
    <source>
        <dbReference type="EMBL" id="EEY66702.1"/>
    </source>
</evidence>
<evidence type="ECO:0000256" key="1">
    <source>
        <dbReference type="SAM" id="Phobius"/>
    </source>
</evidence>
<reference evidence="5" key="1">
    <citation type="journal article" date="2009" name="Nature">
        <title>Genome sequence and analysis of the Irish potato famine pathogen Phytophthora infestans.</title>
        <authorList>
            <consortium name="The Broad Institute Genome Sequencing Platform"/>
            <person name="Haas B.J."/>
            <person name="Kamoun S."/>
            <person name="Zody M.C."/>
            <person name="Jiang R.H."/>
            <person name="Handsaker R.E."/>
            <person name="Cano L.M."/>
            <person name="Grabherr M."/>
            <person name="Kodira C.D."/>
            <person name="Raffaele S."/>
            <person name="Torto-Alalibo T."/>
            <person name="Bozkurt T.O."/>
            <person name="Ah-Fong A.M."/>
            <person name="Alvarado L."/>
            <person name="Anderson V.L."/>
            <person name="Armstrong M.R."/>
            <person name="Avrova A."/>
            <person name="Baxter L."/>
            <person name="Beynon J."/>
            <person name="Boevink P.C."/>
            <person name="Bollmann S.R."/>
            <person name="Bos J.I."/>
            <person name="Bulone V."/>
            <person name="Cai G."/>
            <person name="Cakir C."/>
            <person name="Carrington J.C."/>
            <person name="Chawner M."/>
            <person name="Conti L."/>
            <person name="Costanzo S."/>
            <person name="Ewan R."/>
            <person name="Fahlgren N."/>
            <person name="Fischbach M.A."/>
            <person name="Fugelstad J."/>
            <person name="Gilroy E.M."/>
            <person name="Gnerre S."/>
            <person name="Green P.J."/>
            <person name="Grenville-Briggs L.J."/>
            <person name="Griffith J."/>
            <person name="Grunwald N.J."/>
            <person name="Horn K."/>
            <person name="Horner N.R."/>
            <person name="Hu C.H."/>
            <person name="Huitema E."/>
            <person name="Jeong D.H."/>
            <person name="Jones A.M."/>
            <person name="Jones J.D."/>
            <person name="Jones R.W."/>
            <person name="Karlsson E.K."/>
            <person name="Kunjeti S.G."/>
            <person name="Lamour K."/>
            <person name="Liu Z."/>
            <person name="Ma L."/>
            <person name="Maclean D."/>
            <person name="Chibucos M.C."/>
            <person name="McDonald H."/>
            <person name="McWalters J."/>
            <person name="Meijer H.J."/>
            <person name="Morgan W."/>
            <person name="Morris P.F."/>
            <person name="Munro C.A."/>
            <person name="O'Neill K."/>
            <person name="Ospina-Giraldo M."/>
            <person name="Pinzon A."/>
            <person name="Pritchard L."/>
            <person name="Ramsahoye B."/>
            <person name="Ren Q."/>
            <person name="Restrepo S."/>
            <person name="Roy S."/>
            <person name="Sadanandom A."/>
            <person name="Savidor A."/>
            <person name="Schornack S."/>
            <person name="Schwartz D.C."/>
            <person name="Schumann U.D."/>
            <person name="Schwessinger B."/>
            <person name="Seyer L."/>
            <person name="Sharpe T."/>
            <person name="Silvar C."/>
            <person name="Song J."/>
            <person name="Studholme D.J."/>
            <person name="Sykes S."/>
            <person name="Thines M."/>
            <person name="van de Vondervoort P.J."/>
            <person name="Phuntumart V."/>
            <person name="Wawra S."/>
            <person name="Weide R."/>
            <person name="Win J."/>
            <person name="Young C."/>
            <person name="Zhou S."/>
            <person name="Fry W."/>
            <person name="Meyers B.C."/>
            <person name="van West P."/>
            <person name="Ristaino J."/>
            <person name="Govers F."/>
            <person name="Birch P.R."/>
            <person name="Whisson S.C."/>
            <person name="Judelson H.S."/>
            <person name="Nusbaum C."/>
        </authorList>
    </citation>
    <scope>NUCLEOTIDE SEQUENCE [LARGE SCALE GENOMIC DNA]</scope>
    <source>
        <strain evidence="5">T30-4</strain>
    </source>
</reference>
<keyword evidence="2" id="KW-0732">Signal</keyword>
<dbReference type="InterPro" id="IPR051681">
    <property type="entry name" value="Ser/Thr_Kinases-Pseudokinases"/>
</dbReference>
<organism evidence="4 5">
    <name type="scientific">Phytophthora infestans (strain T30-4)</name>
    <name type="common">Potato late blight agent</name>
    <dbReference type="NCBI Taxonomy" id="403677"/>
    <lineage>
        <taxon>Eukaryota</taxon>
        <taxon>Sar</taxon>
        <taxon>Stramenopiles</taxon>
        <taxon>Oomycota</taxon>
        <taxon>Peronosporomycetes</taxon>
        <taxon>Peronosporales</taxon>
        <taxon>Peronosporaceae</taxon>
        <taxon>Phytophthora</taxon>
    </lineage>
</organism>
<name>D0NVM1_PHYIT</name>
<dbReference type="PROSITE" id="PS00108">
    <property type="entry name" value="PROTEIN_KINASE_ST"/>
    <property type="match status" value="1"/>
</dbReference>
<dbReference type="PANTHER" id="PTHR44329:SF214">
    <property type="entry name" value="PROTEIN KINASE DOMAIN-CONTAINING PROTEIN"/>
    <property type="match status" value="1"/>
</dbReference>
<proteinExistence type="predicted"/>
<dbReference type="Pfam" id="PF00069">
    <property type="entry name" value="Pkinase"/>
    <property type="match status" value="1"/>
</dbReference>
<dbReference type="InterPro" id="IPR011009">
    <property type="entry name" value="Kinase-like_dom_sf"/>
</dbReference>
<dbReference type="PANTHER" id="PTHR44329">
    <property type="entry name" value="SERINE/THREONINE-PROTEIN KINASE TNNI3K-RELATED"/>
    <property type="match status" value="1"/>
</dbReference>
<keyword evidence="1" id="KW-0472">Membrane</keyword>
<dbReference type="InterPro" id="IPR008271">
    <property type="entry name" value="Ser/Thr_kinase_AS"/>
</dbReference>
<dbReference type="RefSeq" id="XP_002896767.1">
    <property type="nucleotide sequence ID" value="XM_002896721.1"/>
</dbReference>
<feature type="signal peptide" evidence="2">
    <location>
        <begin position="1"/>
        <end position="19"/>
    </location>
</feature>
<dbReference type="GO" id="GO:0005524">
    <property type="term" value="F:ATP binding"/>
    <property type="evidence" value="ECO:0007669"/>
    <property type="project" value="InterPro"/>
</dbReference>
<dbReference type="eggNOG" id="KOG0192">
    <property type="taxonomic scope" value="Eukaryota"/>
</dbReference>
<keyword evidence="4" id="KW-0418">Kinase</keyword>
<keyword evidence="4" id="KW-0808">Transferase</keyword>
<dbReference type="InParanoid" id="D0NVM1"/>
<dbReference type="Proteomes" id="UP000006643">
    <property type="component" value="Unassembled WGS sequence"/>
</dbReference>
<dbReference type="AlphaFoldDB" id="D0NVM1"/>
<dbReference type="KEGG" id="pif:PITG_17252"/>
<dbReference type="SMART" id="SM00220">
    <property type="entry name" value="S_TKc"/>
    <property type="match status" value="1"/>
</dbReference>
<accession>D0NVM1</accession>
<evidence type="ECO:0000259" key="3">
    <source>
        <dbReference type="PROSITE" id="PS50011"/>
    </source>
</evidence>
<dbReference type="GeneID" id="9466493"/>
<dbReference type="OMA" id="VAWDSLN"/>
<evidence type="ECO:0000313" key="5">
    <source>
        <dbReference type="Proteomes" id="UP000006643"/>
    </source>
</evidence>
<dbReference type="VEuPathDB" id="FungiDB:PITG_17252"/>
<dbReference type="OrthoDB" id="4062651at2759"/>
<dbReference type="SUPFAM" id="SSF56112">
    <property type="entry name" value="Protein kinase-like (PK-like)"/>
    <property type="match status" value="1"/>
</dbReference>
<protein>
    <submittedName>
        <fullName evidence="4">Protein kinase, putative</fullName>
    </submittedName>
</protein>
<feature type="domain" description="Protein kinase" evidence="3">
    <location>
        <begin position="313"/>
        <end position="583"/>
    </location>
</feature>
<dbReference type="EMBL" id="DS028170">
    <property type="protein sequence ID" value="EEY66702.1"/>
    <property type="molecule type" value="Genomic_DNA"/>
</dbReference>
<dbReference type="InterPro" id="IPR000719">
    <property type="entry name" value="Prot_kinase_dom"/>
</dbReference>
<feature type="chain" id="PRO_5003012965" evidence="2">
    <location>
        <begin position="20"/>
        <end position="587"/>
    </location>
</feature>
<dbReference type="HOGENOM" id="CLU_000288_63_45_1"/>
<keyword evidence="5" id="KW-1185">Reference proteome</keyword>